<dbReference type="AlphaFoldDB" id="G8UM49"/>
<dbReference type="NCBIfam" id="TIGR02436">
    <property type="entry name" value="four helix bundle protein"/>
    <property type="match status" value="1"/>
</dbReference>
<name>G8UM49_TANFA</name>
<dbReference type="Pfam" id="PF05635">
    <property type="entry name" value="23S_rRNA_IVP"/>
    <property type="match status" value="1"/>
</dbReference>
<evidence type="ECO:0000313" key="3">
    <source>
        <dbReference type="Proteomes" id="UP000005436"/>
    </source>
</evidence>
<reference evidence="3" key="1">
    <citation type="submission" date="2011-12" db="EMBL/GenBank/DDBJ databases">
        <title>Complete sequence of Tannerella forsythia ATCC 43037.</title>
        <authorList>
            <person name="Dewhirst F."/>
            <person name="Tanner A."/>
            <person name="Izard J."/>
            <person name="Brinkac L."/>
            <person name="Durkin A.S."/>
            <person name="Hostetler J."/>
            <person name="Shetty J."/>
            <person name="Torralba M."/>
            <person name="Gill S."/>
            <person name="Nelson K."/>
        </authorList>
    </citation>
    <scope>NUCLEOTIDE SEQUENCE [LARGE SCALE GENOMIC DNA]</scope>
    <source>
        <strain evidence="3">ATCC 43037 / JCM 10827 / CCUG 33226 / KCTC 5666 / FDC 338</strain>
    </source>
</reference>
<dbReference type="HOGENOM" id="CLU_129874_0_6_10"/>
<feature type="region of interest" description="Disordered" evidence="1">
    <location>
        <begin position="117"/>
        <end position="136"/>
    </location>
</feature>
<proteinExistence type="predicted"/>
<dbReference type="STRING" id="203275.BFO_1606"/>
<dbReference type="Gene3D" id="1.20.1440.60">
    <property type="entry name" value="23S rRNA-intervening sequence"/>
    <property type="match status" value="1"/>
</dbReference>
<keyword evidence="3" id="KW-1185">Reference proteome</keyword>
<dbReference type="EMBL" id="CP003191">
    <property type="protein sequence ID" value="AEW20420.1"/>
    <property type="molecule type" value="Genomic_DNA"/>
</dbReference>
<evidence type="ECO:0000256" key="1">
    <source>
        <dbReference type="SAM" id="MobiDB-lite"/>
    </source>
</evidence>
<dbReference type="PANTHER" id="PTHR38471:SF2">
    <property type="entry name" value="FOUR HELIX BUNDLE PROTEIN"/>
    <property type="match status" value="1"/>
</dbReference>
<dbReference type="PATRIC" id="fig|203275.8.peg.1455"/>
<dbReference type="eggNOG" id="ENOG5032YWC">
    <property type="taxonomic scope" value="Bacteria"/>
</dbReference>
<organism evidence="2 3">
    <name type="scientific">Tannerella forsythia (strain ATCC 43037 / JCM 10827 / CCUG 21028 A / KCTC 5666 / FDC 338)</name>
    <name type="common">Bacteroides forsythus</name>
    <dbReference type="NCBI Taxonomy" id="203275"/>
    <lineage>
        <taxon>Bacteria</taxon>
        <taxon>Pseudomonadati</taxon>
        <taxon>Bacteroidota</taxon>
        <taxon>Bacteroidia</taxon>
        <taxon>Bacteroidales</taxon>
        <taxon>Tannerellaceae</taxon>
        <taxon>Tannerella</taxon>
    </lineage>
</organism>
<protein>
    <submittedName>
        <fullName evidence="2">S23 ribosomal protein</fullName>
    </submittedName>
</protein>
<dbReference type="GO" id="GO:0005840">
    <property type="term" value="C:ribosome"/>
    <property type="evidence" value="ECO:0007669"/>
    <property type="project" value="UniProtKB-KW"/>
</dbReference>
<dbReference type="Proteomes" id="UP000005436">
    <property type="component" value="Chromosome"/>
</dbReference>
<sequence>MRKFKELQIWQLGIEITKAIYKIAEKLPKEERFGIRSQMTRAAVSIPTNIAEGSSRQSDVDFRRFLEIALGSLYELETQLIVLKELSIIDNKELDPIFEIIEQESKMINRFMSKVKTFSNSPTPKPQHLTPKTQPK</sequence>
<keyword evidence="2" id="KW-0689">Ribosomal protein</keyword>
<keyword evidence="2" id="KW-0687">Ribonucleoprotein</keyword>
<dbReference type="CDD" id="cd16377">
    <property type="entry name" value="23S_rRNA_IVP_like"/>
    <property type="match status" value="1"/>
</dbReference>
<dbReference type="RefSeq" id="WP_014224955.1">
    <property type="nucleotide sequence ID" value="NC_016610.1"/>
</dbReference>
<dbReference type="InterPro" id="IPR036583">
    <property type="entry name" value="23S_rRNA_IVS_sf"/>
</dbReference>
<dbReference type="InterPro" id="IPR012657">
    <property type="entry name" value="23S_rRNA-intervening_sequence"/>
</dbReference>
<gene>
    <name evidence="2" type="ordered locus">BFO_1606</name>
</gene>
<evidence type="ECO:0000313" key="2">
    <source>
        <dbReference type="EMBL" id="AEW20420.1"/>
    </source>
</evidence>
<accession>G8UM49</accession>
<dbReference type="GeneID" id="34758779"/>
<dbReference type="SUPFAM" id="SSF158446">
    <property type="entry name" value="IVS-encoded protein-like"/>
    <property type="match status" value="1"/>
</dbReference>
<dbReference type="KEGG" id="tfo:BFO_1606"/>
<dbReference type="PANTHER" id="PTHR38471">
    <property type="entry name" value="FOUR HELIX BUNDLE PROTEIN"/>
    <property type="match status" value="1"/>
</dbReference>